<proteinExistence type="predicted"/>
<dbReference type="SMART" id="SM00345">
    <property type="entry name" value="HTH_GNTR"/>
    <property type="match status" value="1"/>
</dbReference>
<dbReference type="PANTHER" id="PTHR44846">
    <property type="entry name" value="MANNOSYL-D-GLYCERATE TRANSPORT/METABOLISM SYSTEM REPRESSOR MNGR-RELATED"/>
    <property type="match status" value="1"/>
</dbReference>
<dbReference type="PROSITE" id="PS50949">
    <property type="entry name" value="HTH_GNTR"/>
    <property type="match status" value="1"/>
</dbReference>
<dbReference type="EMBL" id="LN831776">
    <property type="protein sequence ID" value="CQR56975.1"/>
    <property type="molecule type" value="Genomic_DNA"/>
</dbReference>
<dbReference type="InterPro" id="IPR028978">
    <property type="entry name" value="Chorismate_lyase_/UTRA_dom_sf"/>
</dbReference>
<dbReference type="Gene3D" id="1.10.10.10">
    <property type="entry name" value="Winged helix-like DNA-binding domain superfamily/Winged helix DNA-binding domain"/>
    <property type="match status" value="1"/>
</dbReference>
<reference evidence="6" key="1">
    <citation type="submission" date="2015-03" db="EMBL/GenBank/DDBJ databases">
        <authorList>
            <person name="Wibberg D."/>
        </authorList>
    </citation>
    <scope>NUCLEOTIDE SEQUENCE [LARGE SCALE GENOMIC DNA]</scope>
</reference>
<evidence type="ECO:0000313" key="5">
    <source>
        <dbReference type="EMBL" id="CQR56975.1"/>
    </source>
</evidence>
<dbReference type="PANTHER" id="PTHR44846:SF1">
    <property type="entry name" value="MANNOSYL-D-GLYCERATE TRANSPORT_METABOLISM SYSTEM REPRESSOR MNGR-RELATED"/>
    <property type="match status" value="1"/>
</dbReference>
<dbReference type="SMART" id="SM00866">
    <property type="entry name" value="UTRA"/>
    <property type="match status" value="1"/>
</dbReference>
<dbReference type="Gene3D" id="3.40.1410.10">
    <property type="entry name" value="Chorismate lyase-like"/>
    <property type="match status" value="1"/>
</dbReference>
<dbReference type="GO" id="GO:0003700">
    <property type="term" value="F:DNA-binding transcription factor activity"/>
    <property type="evidence" value="ECO:0007669"/>
    <property type="project" value="InterPro"/>
</dbReference>
<evidence type="ECO:0000313" key="6">
    <source>
        <dbReference type="Proteomes" id="UP000033163"/>
    </source>
</evidence>
<dbReference type="GO" id="GO:0003677">
    <property type="term" value="F:DNA binding"/>
    <property type="evidence" value="ECO:0007669"/>
    <property type="project" value="UniProtKB-KW"/>
</dbReference>
<dbReference type="STRING" id="483937.AMQ84_19510"/>
<evidence type="ECO:0000259" key="4">
    <source>
        <dbReference type="PROSITE" id="PS50949"/>
    </source>
</evidence>
<name>A0A0E4HBS0_9BACL</name>
<dbReference type="RefSeq" id="WP_020432379.1">
    <property type="nucleotide sequence ID" value="NZ_AGBD01001473.1"/>
</dbReference>
<dbReference type="InterPro" id="IPR036388">
    <property type="entry name" value="WH-like_DNA-bd_sf"/>
</dbReference>
<evidence type="ECO:0000256" key="3">
    <source>
        <dbReference type="ARBA" id="ARBA00023163"/>
    </source>
</evidence>
<sequence length="236" mass="26703">MLDEKIATPLYEQLKEKLKNEIAEGRLKPGEKLLPEVELAQKYEVSVITVRRATNELRNEGLLEKRQGKGTFVAMAKYPKDLNQILSFTEASKLIGAVPSAKVLASELMIPGNDILEQLELPPGSQTVYISRLRLLDNNPMVIENNYFSIQYSFLLEENLNDHSLFQILKEKTGIQISKSKRTIEICRATMQEASYLQVSKNSPLLLVHGVVYGNNDKIVYVGNQIINGEKYKLHV</sequence>
<accession>A0A0E4HBS0</accession>
<organism evidence="5 6">
    <name type="scientific">Paenibacillus riograndensis SBR5</name>
    <dbReference type="NCBI Taxonomy" id="1073571"/>
    <lineage>
        <taxon>Bacteria</taxon>
        <taxon>Bacillati</taxon>
        <taxon>Bacillota</taxon>
        <taxon>Bacilli</taxon>
        <taxon>Bacillales</taxon>
        <taxon>Paenibacillaceae</taxon>
        <taxon>Paenibacillus</taxon>
        <taxon>Paenibacillus sonchi group</taxon>
    </lineage>
</organism>
<dbReference type="SUPFAM" id="SSF46785">
    <property type="entry name" value="Winged helix' DNA-binding domain"/>
    <property type="match status" value="1"/>
</dbReference>
<dbReference type="CDD" id="cd07377">
    <property type="entry name" value="WHTH_GntR"/>
    <property type="match status" value="1"/>
</dbReference>
<dbReference type="GO" id="GO:0045892">
    <property type="term" value="P:negative regulation of DNA-templated transcription"/>
    <property type="evidence" value="ECO:0007669"/>
    <property type="project" value="TreeGrafter"/>
</dbReference>
<feature type="domain" description="HTH gntR-type" evidence="4">
    <location>
        <begin position="8"/>
        <end position="76"/>
    </location>
</feature>
<dbReference type="Pfam" id="PF07702">
    <property type="entry name" value="UTRA"/>
    <property type="match status" value="1"/>
</dbReference>
<dbReference type="Proteomes" id="UP000033163">
    <property type="component" value="Chromosome I"/>
</dbReference>
<dbReference type="PATRIC" id="fig|1073571.4.peg.4907"/>
<dbReference type="InterPro" id="IPR000524">
    <property type="entry name" value="Tscrpt_reg_HTH_GntR"/>
</dbReference>
<dbReference type="InterPro" id="IPR050679">
    <property type="entry name" value="Bact_HTH_transcr_reg"/>
</dbReference>
<protein>
    <submittedName>
        <fullName evidence="5">GntR family Regulatory protein</fullName>
    </submittedName>
</protein>
<dbReference type="InterPro" id="IPR036390">
    <property type="entry name" value="WH_DNA-bd_sf"/>
</dbReference>
<keyword evidence="1" id="KW-0805">Transcription regulation</keyword>
<evidence type="ECO:0000256" key="1">
    <source>
        <dbReference type="ARBA" id="ARBA00023015"/>
    </source>
</evidence>
<keyword evidence="2" id="KW-0238">DNA-binding</keyword>
<keyword evidence="3" id="KW-0804">Transcription</keyword>
<gene>
    <name evidence="5" type="ORF">PRIO_4573</name>
</gene>
<dbReference type="Pfam" id="PF00392">
    <property type="entry name" value="GntR"/>
    <property type="match status" value="1"/>
</dbReference>
<dbReference type="KEGG" id="pri:PRIO_4573"/>
<dbReference type="SUPFAM" id="SSF64288">
    <property type="entry name" value="Chorismate lyase-like"/>
    <property type="match status" value="1"/>
</dbReference>
<evidence type="ECO:0000256" key="2">
    <source>
        <dbReference type="ARBA" id="ARBA00023125"/>
    </source>
</evidence>
<dbReference type="HOGENOM" id="CLU_063236_4_2_9"/>
<dbReference type="AlphaFoldDB" id="A0A0E4HBS0"/>
<dbReference type="InterPro" id="IPR011663">
    <property type="entry name" value="UTRA"/>
</dbReference>